<gene>
    <name evidence="2" type="ORF">KDK95_11220</name>
</gene>
<reference evidence="2" key="1">
    <citation type="submission" date="2021-04" db="EMBL/GenBank/DDBJ databases">
        <title>Genome based classification of Actinospica acidithermotolerans sp. nov., an actinobacterium isolated from an Indonesian hot spring.</title>
        <authorList>
            <person name="Kusuma A.B."/>
            <person name="Putra K.E."/>
            <person name="Nafisah S."/>
            <person name="Loh J."/>
            <person name="Nouioui I."/>
            <person name="Goodfellow M."/>
        </authorList>
    </citation>
    <scope>NUCLEOTIDE SEQUENCE</scope>
    <source>
        <strain evidence="2">MGRD01-02</strain>
    </source>
</reference>
<comment type="caution">
    <text evidence="2">The sequence shown here is derived from an EMBL/GenBank/DDBJ whole genome shotgun (WGS) entry which is preliminary data.</text>
</comment>
<keyword evidence="1" id="KW-0472">Membrane</keyword>
<dbReference type="EMBL" id="JAGSOH010000024">
    <property type="protein sequence ID" value="MBR7826874.1"/>
    <property type="molecule type" value="Genomic_DNA"/>
</dbReference>
<dbReference type="RefSeq" id="WP_212518020.1">
    <property type="nucleotide sequence ID" value="NZ_JAGSOH010000024.1"/>
</dbReference>
<accession>A0A941IH64</accession>
<keyword evidence="1" id="KW-0812">Transmembrane</keyword>
<proteinExistence type="predicted"/>
<dbReference type="Proteomes" id="UP000676325">
    <property type="component" value="Unassembled WGS sequence"/>
</dbReference>
<protein>
    <submittedName>
        <fullName evidence="2">Uncharacterized protein</fullName>
    </submittedName>
</protein>
<feature type="transmembrane region" description="Helical" evidence="1">
    <location>
        <begin position="44"/>
        <end position="66"/>
    </location>
</feature>
<dbReference type="AlphaFoldDB" id="A0A941IH64"/>
<sequence length="160" mass="17215">MDQPDPEPVTPEHCPSCASAAGVVSAASSPGDGSWLDVRLPDRVAWSGLWLCAAGCAVLGVVAWILAPSTGWYQAAAVFVIFALTFAGLGVWQTRLNRSRMLGALPLVHKTHARALYCRVCECVYFNSLKLPAGMPVGTAMTAAEYRRRLWYACGFTKPI</sequence>
<evidence type="ECO:0000256" key="1">
    <source>
        <dbReference type="SAM" id="Phobius"/>
    </source>
</evidence>
<name>A0A941IH64_9ACTN</name>
<organism evidence="2 3">
    <name type="scientific">Actinospica acidithermotolerans</name>
    <dbReference type="NCBI Taxonomy" id="2828514"/>
    <lineage>
        <taxon>Bacteria</taxon>
        <taxon>Bacillati</taxon>
        <taxon>Actinomycetota</taxon>
        <taxon>Actinomycetes</taxon>
        <taxon>Catenulisporales</taxon>
        <taxon>Actinospicaceae</taxon>
        <taxon>Actinospica</taxon>
    </lineage>
</organism>
<evidence type="ECO:0000313" key="3">
    <source>
        <dbReference type="Proteomes" id="UP000676325"/>
    </source>
</evidence>
<keyword evidence="1" id="KW-1133">Transmembrane helix</keyword>
<evidence type="ECO:0000313" key="2">
    <source>
        <dbReference type="EMBL" id="MBR7826874.1"/>
    </source>
</evidence>
<keyword evidence="3" id="KW-1185">Reference proteome</keyword>
<feature type="transmembrane region" description="Helical" evidence="1">
    <location>
        <begin position="72"/>
        <end position="92"/>
    </location>
</feature>